<dbReference type="Proteomes" id="UP000692954">
    <property type="component" value="Unassembled WGS sequence"/>
</dbReference>
<keyword evidence="2" id="KW-1185">Reference proteome</keyword>
<comment type="caution">
    <text evidence="1">The sequence shown here is derived from an EMBL/GenBank/DDBJ whole genome shotgun (WGS) entry which is preliminary data.</text>
</comment>
<protein>
    <submittedName>
        <fullName evidence="1">Uncharacterized protein</fullName>
    </submittedName>
</protein>
<evidence type="ECO:0000313" key="2">
    <source>
        <dbReference type="Proteomes" id="UP000692954"/>
    </source>
</evidence>
<gene>
    <name evidence="1" type="ORF">PSON_ATCC_30995.1.T1310072</name>
</gene>
<evidence type="ECO:0000313" key="1">
    <source>
        <dbReference type="EMBL" id="CAD8121274.1"/>
    </source>
</evidence>
<dbReference type="EMBL" id="CAJJDN010000131">
    <property type="protein sequence ID" value="CAD8121274.1"/>
    <property type="molecule type" value="Genomic_DNA"/>
</dbReference>
<dbReference type="AlphaFoldDB" id="A0A8S1R1N6"/>
<reference evidence="1" key="1">
    <citation type="submission" date="2021-01" db="EMBL/GenBank/DDBJ databases">
        <authorList>
            <consortium name="Genoscope - CEA"/>
            <person name="William W."/>
        </authorList>
    </citation>
    <scope>NUCLEOTIDE SEQUENCE</scope>
</reference>
<organism evidence="1 2">
    <name type="scientific">Paramecium sonneborni</name>
    <dbReference type="NCBI Taxonomy" id="65129"/>
    <lineage>
        <taxon>Eukaryota</taxon>
        <taxon>Sar</taxon>
        <taxon>Alveolata</taxon>
        <taxon>Ciliophora</taxon>
        <taxon>Intramacronucleata</taxon>
        <taxon>Oligohymenophorea</taxon>
        <taxon>Peniculida</taxon>
        <taxon>Parameciidae</taxon>
        <taxon>Paramecium</taxon>
    </lineage>
</organism>
<proteinExistence type="predicted"/>
<accession>A0A8S1R1N6</accession>
<sequence length="257" mass="31073">MAYFYNRQQDQTLTLPHGYQQNQKIETLPKQTNQQYFLSKWENQSPKENDLIISKNNQNDHLTPQRNRIFEKIPEIKVRQELNQTRNKSTPGKRHRIFEQDNSVDYTHQRIDNKQITKSQKHNNHIKSLLLQEIEIIKQMSQLYSGSYSQLLQKLIQIFENKSDDQNLQLDPEFNNIIFKIRTLQGLDMSDKIQIEKIIKQIVNQDEKLLFQGLVKELIQNDWMYWIEPLYYDVQQQQIPKAQWKSFIEKQKQIYHV</sequence>
<name>A0A8S1R1N6_9CILI</name>